<comment type="subcellular location">
    <subcellularLocation>
        <location evidence="1 6">Endoplasmic reticulum membrane</location>
        <topology evidence="1 6">Multi-pass membrane protein</topology>
    </subcellularLocation>
</comment>
<feature type="compositionally biased region" description="Basic and acidic residues" evidence="7">
    <location>
        <begin position="1"/>
        <end position="18"/>
    </location>
</feature>
<sequence length="236" mass="26536">MEVHTEDSAPAPRERSSDSPKAATSHVDHSSYMSPRLRSILLWERPAISAAHLGVSLTIVLLCRWVSLLNLVSGLFVVGTLASFVYVNGILMINRATNKGTGRPLEKYYLNRSGFVNIESETLHRRVDYVTDGMNVVLTELAKIVLIEDNHKSLKYIGISYTIWTLRTWFSTTTLLSMVLVSLFAAPRLYLDHQELIDTQVVKGRQIAQDQWTAAYSKAELFAQDKGILKKPVKTE</sequence>
<evidence type="ECO:0000313" key="9">
    <source>
        <dbReference type="EMBL" id="KAF9963249.1"/>
    </source>
</evidence>
<dbReference type="EMBL" id="JAAAHW010006309">
    <property type="protein sequence ID" value="KAF9963249.1"/>
    <property type="molecule type" value="Genomic_DNA"/>
</dbReference>
<keyword evidence="10" id="KW-1185">Reference proteome</keyword>
<dbReference type="Pfam" id="PF02453">
    <property type="entry name" value="Reticulon"/>
    <property type="match status" value="1"/>
</dbReference>
<evidence type="ECO:0000256" key="4">
    <source>
        <dbReference type="ARBA" id="ARBA00022989"/>
    </source>
</evidence>
<feature type="transmembrane region" description="Helical" evidence="6">
    <location>
        <begin position="73"/>
        <end position="93"/>
    </location>
</feature>
<evidence type="ECO:0000256" key="2">
    <source>
        <dbReference type="ARBA" id="ARBA00022692"/>
    </source>
</evidence>
<dbReference type="PANTHER" id="PTHR10994:SF193">
    <property type="entry name" value="RETICULON-LIKE PROTEIN"/>
    <property type="match status" value="1"/>
</dbReference>
<evidence type="ECO:0000256" key="1">
    <source>
        <dbReference type="ARBA" id="ARBA00004477"/>
    </source>
</evidence>
<dbReference type="InterPro" id="IPR003388">
    <property type="entry name" value="Reticulon"/>
</dbReference>
<keyword evidence="3 6" id="KW-0256">Endoplasmic reticulum</keyword>
<dbReference type="GO" id="GO:0005789">
    <property type="term" value="C:endoplasmic reticulum membrane"/>
    <property type="evidence" value="ECO:0007669"/>
    <property type="project" value="UniProtKB-SubCell"/>
</dbReference>
<dbReference type="AlphaFoldDB" id="A0A9P6J5L2"/>
<evidence type="ECO:0000259" key="8">
    <source>
        <dbReference type="PROSITE" id="PS50845"/>
    </source>
</evidence>
<proteinExistence type="predicted"/>
<dbReference type="PANTHER" id="PTHR10994">
    <property type="entry name" value="RETICULON"/>
    <property type="match status" value="1"/>
</dbReference>
<feature type="domain" description="Reticulon" evidence="8">
    <location>
        <begin position="37"/>
        <end position="236"/>
    </location>
</feature>
<feature type="region of interest" description="Disordered" evidence="7">
    <location>
        <begin position="1"/>
        <end position="30"/>
    </location>
</feature>
<dbReference type="InterPro" id="IPR045064">
    <property type="entry name" value="Reticulon-like"/>
</dbReference>
<evidence type="ECO:0000313" key="10">
    <source>
        <dbReference type="Proteomes" id="UP000749646"/>
    </source>
</evidence>
<evidence type="ECO:0000256" key="6">
    <source>
        <dbReference type="RuleBase" id="RU363132"/>
    </source>
</evidence>
<dbReference type="PROSITE" id="PS50845">
    <property type="entry name" value="RETICULON"/>
    <property type="match status" value="1"/>
</dbReference>
<name>A0A9P6J5L2_9FUNG</name>
<dbReference type="GO" id="GO:0009617">
    <property type="term" value="P:response to bacterium"/>
    <property type="evidence" value="ECO:0007669"/>
    <property type="project" value="InterPro"/>
</dbReference>
<evidence type="ECO:0000256" key="5">
    <source>
        <dbReference type="ARBA" id="ARBA00023136"/>
    </source>
</evidence>
<evidence type="ECO:0000256" key="7">
    <source>
        <dbReference type="SAM" id="MobiDB-lite"/>
    </source>
</evidence>
<feature type="transmembrane region" description="Helical" evidence="6">
    <location>
        <begin position="164"/>
        <end position="186"/>
    </location>
</feature>
<accession>A0A9P6J5L2</accession>
<keyword evidence="4 6" id="KW-1133">Transmembrane helix</keyword>
<comment type="caution">
    <text evidence="9">The sequence shown here is derived from an EMBL/GenBank/DDBJ whole genome shotgun (WGS) entry which is preliminary data.</text>
</comment>
<protein>
    <recommendedName>
        <fullName evidence="6">Reticulon-like protein</fullName>
    </recommendedName>
</protein>
<dbReference type="Proteomes" id="UP000749646">
    <property type="component" value="Unassembled WGS sequence"/>
</dbReference>
<keyword evidence="5 6" id="KW-0472">Membrane</keyword>
<gene>
    <name evidence="9" type="primary">RTN1_1</name>
    <name evidence="9" type="ORF">BGZ65_004907</name>
</gene>
<keyword evidence="2 6" id="KW-0812">Transmembrane</keyword>
<organism evidence="9 10">
    <name type="scientific">Modicella reniformis</name>
    <dbReference type="NCBI Taxonomy" id="1440133"/>
    <lineage>
        <taxon>Eukaryota</taxon>
        <taxon>Fungi</taxon>
        <taxon>Fungi incertae sedis</taxon>
        <taxon>Mucoromycota</taxon>
        <taxon>Mortierellomycotina</taxon>
        <taxon>Mortierellomycetes</taxon>
        <taxon>Mortierellales</taxon>
        <taxon>Mortierellaceae</taxon>
        <taxon>Modicella</taxon>
    </lineage>
</organism>
<dbReference type="OrthoDB" id="567788at2759"/>
<evidence type="ECO:0000256" key="3">
    <source>
        <dbReference type="ARBA" id="ARBA00022824"/>
    </source>
</evidence>
<reference evidence="9" key="1">
    <citation type="journal article" date="2020" name="Fungal Divers.">
        <title>Resolving the Mortierellaceae phylogeny through synthesis of multi-gene phylogenetics and phylogenomics.</title>
        <authorList>
            <person name="Vandepol N."/>
            <person name="Liber J."/>
            <person name="Desiro A."/>
            <person name="Na H."/>
            <person name="Kennedy M."/>
            <person name="Barry K."/>
            <person name="Grigoriev I.V."/>
            <person name="Miller A.N."/>
            <person name="O'Donnell K."/>
            <person name="Stajich J.E."/>
            <person name="Bonito G."/>
        </authorList>
    </citation>
    <scope>NUCLEOTIDE SEQUENCE</scope>
    <source>
        <strain evidence="9">MES-2147</strain>
    </source>
</reference>